<keyword evidence="5" id="KW-1133">Transmembrane helix</keyword>
<evidence type="ECO:0000256" key="6">
    <source>
        <dbReference type="ARBA" id="ARBA00023136"/>
    </source>
</evidence>
<comment type="caution">
    <text evidence="8">The sequence shown here is derived from an EMBL/GenBank/DDBJ whole genome shotgun (WGS) entry which is preliminary data.</text>
</comment>
<proteinExistence type="inferred from homology"/>
<keyword evidence="4" id="KW-0812">Transmembrane</keyword>
<comment type="similarity">
    <text evidence="2">Belongs to the UPF0702 family.</text>
</comment>
<evidence type="ECO:0000256" key="5">
    <source>
        <dbReference type="ARBA" id="ARBA00022989"/>
    </source>
</evidence>
<dbReference type="Proteomes" id="UP001147653">
    <property type="component" value="Unassembled WGS sequence"/>
</dbReference>
<evidence type="ECO:0000259" key="7">
    <source>
        <dbReference type="Pfam" id="PF04239"/>
    </source>
</evidence>
<dbReference type="EMBL" id="JAPDDP010000014">
    <property type="protein sequence ID" value="MDA0180573.1"/>
    <property type="molecule type" value="Genomic_DNA"/>
</dbReference>
<dbReference type="Pfam" id="PF04239">
    <property type="entry name" value="DUF421"/>
    <property type="match status" value="1"/>
</dbReference>
<keyword evidence="3" id="KW-1003">Cell membrane</keyword>
<keyword evidence="6" id="KW-0472">Membrane</keyword>
<dbReference type="InterPro" id="IPR007353">
    <property type="entry name" value="DUF421"/>
</dbReference>
<dbReference type="PANTHER" id="PTHR34582:SF6">
    <property type="entry name" value="UPF0702 TRANSMEMBRANE PROTEIN YCAP"/>
    <property type="match status" value="1"/>
</dbReference>
<dbReference type="PANTHER" id="PTHR34582">
    <property type="entry name" value="UPF0702 TRANSMEMBRANE PROTEIN YCAP"/>
    <property type="match status" value="1"/>
</dbReference>
<evidence type="ECO:0000313" key="8">
    <source>
        <dbReference type="EMBL" id="MDA0180573.1"/>
    </source>
</evidence>
<dbReference type="InterPro" id="IPR023090">
    <property type="entry name" value="UPF0702_alpha/beta_dom_sf"/>
</dbReference>
<feature type="domain" description="YetF C-terminal" evidence="7">
    <location>
        <begin position="79"/>
        <end position="148"/>
    </location>
</feature>
<evidence type="ECO:0000256" key="2">
    <source>
        <dbReference type="ARBA" id="ARBA00006448"/>
    </source>
</evidence>
<organism evidence="8 9">
    <name type="scientific">Solirubrobacter phytolaccae</name>
    <dbReference type="NCBI Taxonomy" id="1404360"/>
    <lineage>
        <taxon>Bacteria</taxon>
        <taxon>Bacillati</taxon>
        <taxon>Actinomycetota</taxon>
        <taxon>Thermoleophilia</taxon>
        <taxon>Solirubrobacterales</taxon>
        <taxon>Solirubrobacteraceae</taxon>
        <taxon>Solirubrobacter</taxon>
    </lineage>
</organism>
<keyword evidence="9" id="KW-1185">Reference proteome</keyword>
<name>A0A9X3S7P9_9ACTN</name>
<evidence type="ECO:0000313" key="9">
    <source>
        <dbReference type="Proteomes" id="UP001147653"/>
    </source>
</evidence>
<reference evidence="8" key="1">
    <citation type="submission" date="2022-10" db="EMBL/GenBank/DDBJ databases">
        <title>The WGS of Solirubrobacter phytolaccae KCTC 29190.</title>
        <authorList>
            <person name="Jiang Z."/>
        </authorList>
    </citation>
    <scope>NUCLEOTIDE SEQUENCE</scope>
    <source>
        <strain evidence="8">KCTC 29190</strain>
    </source>
</reference>
<comment type="subcellular location">
    <subcellularLocation>
        <location evidence="1">Cell membrane</location>
        <topology evidence="1">Multi-pass membrane protein</topology>
    </subcellularLocation>
</comment>
<accession>A0A9X3S7P9</accession>
<dbReference type="Gene3D" id="3.30.240.20">
    <property type="entry name" value="bsu07140 like domains"/>
    <property type="match status" value="1"/>
</dbReference>
<dbReference type="GO" id="GO:0005886">
    <property type="term" value="C:plasma membrane"/>
    <property type="evidence" value="ECO:0007669"/>
    <property type="project" value="UniProtKB-SubCell"/>
</dbReference>
<protein>
    <submittedName>
        <fullName evidence="8">DUF421 domain-containing protein</fullName>
    </submittedName>
</protein>
<sequence>MEPVFRAIGCYLLLLIVVRLSGKRGLAQITIFDLILLLLISQTVGQALIGDDSSLTTAAVITVTLVVINRASDTAAHRWADISHVLEDAPLVLIENGHVLDERLTHMKIRLDDVLETARLEEGVERLDQIKHAILERSGAISIIPKDDDDR</sequence>
<dbReference type="AlphaFoldDB" id="A0A9X3S7P9"/>
<evidence type="ECO:0000256" key="1">
    <source>
        <dbReference type="ARBA" id="ARBA00004651"/>
    </source>
</evidence>
<evidence type="ECO:0000256" key="3">
    <source>
        <dbReference type="ARBA" id="ARBA00022475"/>
    </source>
</evidence>
<dbReference type="RefSeq" id="WP_270024888.1">
    <property type="nucleotide sequence ID" value="NZ_JAPDDP010000014.1"/>
</dbReference>
<evidence type="ECO:0000256" key="4">
    <source>
        <dbReference type="ARBA" id="ARBA00022692"/>
    </source>
</evidence>
<gene>
    <name evidence="8" type="ORF">OJ997_09740</name>
</gene>